<dbReference type="NCBIfam" id="NF001810">
    <property type="entry name" value="PRK00529.1"/>
    <property type="match status" value="1"/>
</dbReference>
<dbReference type="Gene3D" id="2.30.30.30">
    <property type="match status" value="1"/>
</dbReference>
<dbReference type="InterPro" id="IPR001059">
    <property type="entry name" value="Transl_elong_P/YeiP_cen"/>
</dbReference>
<comment type="subcellular location">
    <subcellularLocation>
        <location evidence="1 8">Cytoplasm</location>
    </subcellularLocation>
</comment>
<evidence type="ECO:0000259" key="12">
    <source>
        <dbReference type="SMART" id="SM01185"/>
    </source>
</evidence>
<dbReference type="AlphaFoldDB" id="A0A8J3AEW2"/>
<dbReference type="Gene3D" id="2.40.50.140">
    <property type="entry name" value="Nucleic acid-binding proteins"/>
    <property type="match status" value="2"/>
</dbReference>
<evidence type="ECO:0000256" key="8">
    <source>
        <dbReference type="HAMAP-Rule" id="MF_00141"/>
    </source>
</evidence>
<keyword evidence="14" id="KW-1185">Reference proteome</keyword>
<comment type="pathway">
    <text evidence="2 8">Protein biosynthesis; polypeptide chain elongation.</text>
</comment>
<reference evidence="13" key="2">
    <citation type="submission" date="2020-09" db="EMBL/GenBank/DDBJ databases">
        <authorList>
            <person name="Sun Q."/>
            <person name="Zhou Y."/>
        </authorList>
    </citation>
    <scope>NUCLEOTIDE SEQUENCE</scope>
    <source>
        <strain evidence="13">CGMCC 1.14988</strain>
    </source>
</reference>
<gene>
    <name evidence="8" type="primary">efp</name>
    <name evidence="13" type="ORF">GCM10011354_23830</name>
</gene>
<protein>
    <recommendedName>
        <fullName evidence="8 9">Elongation factor P</fullName>
        <shortName evidence="8">EF-P</shortName>
    </recommendedName>
</protein>
<keyword evidence="6 8" id="KW-0648">Protein biosynthesis</keyword>
<reference evidence="13" key="1">
    <citation type="journal article" date="2014" name="Int. J. Syst. Evol. Microbiol.">
        <title>Complete genome sequence of Corynebacterium casei LMG S-19264T (=DSM 44701T), isolated from a smear-ripened cheese.</title>
        <authorList>
            <consortium name="US DOE Joint Genome Institute (JGI-PGF)"/>
            <person name="Walter F."/>
            <person name="Albersmeier A."/>
            <person name="Kalinowski J."/>
            <person name="Ruckert C."/>
        </authorList>
    </citation>
    <scope>NUCLEOTIDE SEQUENCE</scope>
    <source>
        <strain evidence="13">CGMCC 1.14988</strain>
    </source>
</reference>
<dbReference type="Pfam" id="PF01132">
    <property type="entry name" value="EFP"/>
    <property type="match status" value="1"/>
</dbReference>
<dbReference type="SMART" id="SM01185">
    <property type="entry name" value="EFP"/>
    <property type="match status" value="1"/>
</dbReference>
<dbReference type="InterPro" id="IPR014722">
    <property type="entry name" value="Rib_uL2_dom2"/>
</dbReference>
<evidence type="ECO:0000256" key="9">
    <source>
        <dbReference type="NCBIfam" id="TIGR00038"/>
    </source>
</evidence>
<proteinExistence type="inferred from homology"/>
<dbReference type="InterPro" id="IPR013852">
    <property type="entry name" value="Transl_elong_P/YeiP_CS"/>
</dbReference>
<dbReference type="Pfam" id="PF08207">
    <property type="entry name" value="EFP_N"/>
    <property type="match status" value="1"/>
</dbReference>
<evidence type="ECO:0000259" key="11">
    <source>
        <dbReference type="SMART" id="SM00841"/>
    </source>
</evidence>
<feature type="domain" description="Elongation factor P C-terminal" evidence="11">
    <location>
        <begin position="130"/>
        <end position="184"/>
    </location>
</feature>
<evidence type="ECO:0000256" key="7">
    <source>
        <dbReference type="ARBA" id="ARBA00025469"/>
    </source>
</evidence>
<dbReference type="CDD" id="cd05794">
    <property type="entry name" value="S1_EF-P_repeat_2"/>
    <property type="match status" value="1"/>
</dbReference>
<evidence type="ECO:0000256" key="2">
    <source>
        <dbReference type="ARBA" id="ARBA00004815"/>
    </source>
</evidence>
<evidence type="ECO:0000256" key="5">
    <source>
        <dbReference type="ARBA" id="ARBA00022768"/>
    </source>
</evidence>
<evidence type="ECO:0000313" key="14">
    <source>
        <dbReference type="Proteomes" id="UP000650511"/>
    </source>
</evidence>
<dbReference type="InterPro" id="IPR008991">
    <property type="entry name" value="Translation_prot_SH3-like_sf"/>
</dbReference>
<dbReference type="PANTHER" id="PTHR30053">
    <property type="entry name" value="ELONGATION FACTOR P"/>
    <property type="match status" value="1"/>
</dbReference>
<dbReference type="GO" id="GO:0043043">
    <property type="term" value="P:peptide biosynthetic process"/>
    <property type="evidence" value="ECO:0007669"/>
    <property type="project" value="InterPro"/>
</dbReference>
<dbReference type="Pfam" id="PF09285">
    <property type="entry name" value="Elong-fact-P_C"/>
    <property type="match status" value="1"/>
</dbReference>
<accession>A0A8J3AEW2</accession>
<dbReference type="Proteomes" id="UP000650511">
    <property type="component" value="Unassembled WGS sequence"/>
</dbReference>
<dbReference type="EMBL" id="BMHA01000008">
    <property type="protein sequence ID" value="GGI07387.1"/>
    <property type="molecule type" value="Genomic_DNA"/>
</dbReference>
<dbReference type="PIRSF" id="PIRSF005901">
    <property type="entry name" value="EF-P"/>
    <property type="match status" value="1"/>
</dbReference>
<dbReference type="SUPFAM" id="SSF50104">
    <property type="entry name" value="Translation proteins SH3-like domain"/>
    <property type="match status" value="1"/>
</dbReference>
<dbReference type="GO" id="GO:0005829">
    <property type="term" value="C:cytosol"/>
    <property type="evidence" value="ECO:0007669"/>
    <property type="project" value="UniProtKB-ARBA"/>
</dbReference>
<dbReference type="HAMAP" id="MF_00141">
    <property type="entry name" value="EF_P"/>
    <property type="match status" value="1"/>
</dbReference>
<comment type="function">
    <text evidence="7 8">Involved in peptide bond synthesis. Stimulates efficient translation and peptide-bond synthesis on native or reconstituted 70S ribosomes in vitro. Probably functions indirectly by altering the affinity of the ribosome for aminoacyl-tRNA, thus increasing their reactivity as acceptors for peptidyl transferase.</text>
</comment>
<dbReference type="NCBIfam" id="TIGR00038">
    <property type="entry name" value="efp"/>
    <property type="match status" value="1"/>
</dbReference>
<evidence type="ECO:0000256" key="3">
    <source>
        <dbReference type="ARBA" id="ARBA00009479"/>
    </source>
</evidence>
<keyword evidence="5 8" id="KW-0251">Elongation factor</keyword>
<dbReference type="UniPathway" id="UPA00345"/>
<organism evidence="13 14">
    <name type="scientific">Egicoccus halophilus</name>
    <dbReference type="NCBI Taxonomy" id="1670830"/>
    <lineage>
        <taxon>Bacteria</taxon>
        <taxon>Bacillati</taxon>
        <taxon>Actinomycetota</taxon>
        <taxon>Nitriliruptoria</taxon>
        <taxon>Egicoccales</taxon>
        <taxon>Egicoccaceae</taxon>
        <taxon>Egicoccus</taxon>
    </lineage>
</organism>
<sequence length="185" mass="20213">MVSTNNLKNGMTLLIDGKLQQIVDWNHHKPGKGGAVVRTKLKEVETGKVVEKTFRAGEDVEQAIVERSTVQFLYRDGDDYVLMNNDTYEQQNAPAPAIGEAADYLVEGDELQIQMYAGRIVGVELPASKVLEITYTEPGVAGNTATSATKPATLETGKEVQVPLFIEQGEKIKVDTRTGAYISRA</sequence>
<dbReference type="GO" id="GO:0003746">
    <property type="term" value="F:translation elongation factor activity"/>
    <property type="evidence" value="ECO:0007669"/>
    <property type="project" value="UniProtKB-UniRule"/>
</dbReference>
<dbReference type="InterPro" id="IPR012340">
    <property type="entry name" value="NA-bd_OB-fold"/>
</dbReference>
<dbReference type="FunFam" id="2.40.50.140:FF:000009">
    <property type="entry name" value="Elongation factor P"/>
    <property type="match status" value="1"/>
</dbReference>
<dbReference type="InterPro" id="IPR013185">
    <property type="entry name" value="Transl_elong_KOW-like"/>
</dbReference>
<dbReference type="CDD" id="cd04470">
    <property type="entry name" value="S1_EF-P_repeat_1"/>
    <property type="match status" value="1"/>
</dbReference>
<dbReference type="PANTHER" id="PTHR30053:SF12">
    <property type="entry name" value="ELONGATION FACTOR P (EF-P) FAMILY PROTEIN"/>
    <property type="match status" value="1"/>
</dbReference>
<dbReference type="FunFam" id="2.40.50.140:FF:000004">
    <property type="entry name" value="Elongation factor P"/>
    <property type="match status" value="1"/>
</dbReference>
<dbReference type="RefSeq" id="WP_130649908.1">
    <property type="nucleotide sequence ID" value="NZ_BMHA01000008.1"/>
</dbReference>
<name>A0A8J3AEW2_9ACTN</name>
<evidence type="ECO:0000313" key="13">
    <source>
        <dbReference type="EMBL" id="GGI07387.1"/>
    </source>
</evidence>
<dbReference type="SUPFAM" id="SSF50249">
    <property type="entry name" value="Nucleic acid-binding proteins"/>
    <property type="match status" value="2"/>
</dbReference>
<evidence type="ECO:0000256" key="10">
    <source>
        <dbReference type="RuleBase" id="RU004389"/>
    </source>
</evidence>
<feature type="domain" description="Translation elongation factor P/YeiP central" evidence="12">
    <location>
        <begin position="67"/>
        <end position="121"/>
    </location>
</feature>
<dbReference type="SMART" id="SM00841">
    <property type="entry name" value="Elong-fact-P_C"/>
    <property type="match status" value="1"/>
</dbReference>
<dbReference type="PROSITE" id="PS01275">
    <property type="entry name" value="EFP"/>
    <property type="match status" value="1"/>
</dbReference>
<dbReference type="InterPro" id="IPR015365">
    <property type="entry name" value="Elong-fact-P_C"/>
</dbReference>
<evidence type="ECO:0000256" key="6">
    <source>
        <dbReference type="ARBA" id="ARBA00022917"/>
    </source>
</evidence>
<evidence type="ECO:0000256" key="4">
    <source>
        <dbReference type="ARBA" id="ARBA00022490"/>
    </source>
</evidence>
<dbReference type="OrthoDB" id="9801844at2"/>
<keyword evidence="4 8" id="KW-0963">Cytoplasm</keyword>
<dbReference type="InterPro" id="IPR011768">
    <property type="entry name" value="Transl_elongation_fac_P"/>
</dbReference>
<dbReference type="FunFam" id="2.30.30.30:FF:000003">
    <property type="entry name" value="Elongation factor P"/>
    <property type="match status" value="1"/>
</dbReference>
<comment type="caution">
    <text evidence="13">The sequence shown here is derived from an EMBL/GenBank/DDBJ whole genome shotgun (WGS) entry which is preliminary data.</text>
</comment>
<evidence type="ECO:0000256" key="1">
    <source>
        <dbReference type="ARBA" id="ARBA00004496"/>
    </source>
</evidence>
<comment type="similarity">
    <text evidence="3 8 10">Belongs to the elongation factor P family.</text>
</comment>
<dbReference type="InterPro" id="IPR020599">
    <property type="entry name" value="Transl_elong_fac_P/YeiP"/>
</dbReference>